<dbReference type="AlphaFoldDB" id="A0A1Z5JMX2"/>
<evidence type="ECO:0000313" key="1">
    <source>
        <dbReference type="EMBL" id="GAX15329.1"/>
    </source>
</evidence>
<dbReference type="EMBL" id="BDSP01000092">
    <property type="protein sequence ID" value="GAX15329.1"/>
    <property type="molecule type" value="Genomic_DNA"/>
</dbReference>
<dbReference type="InParanoid" id="A0A1Z5JMX2"/>
<name>A0A1Z5JMX2_FISSO</name>
<proteinExistence type="predicted"/>
<sequence>MWKPSFPSKRLAKHSSSRSLCCSETTNAPSCNPSRDETKFSLCKSENETVSFRTRRSSLRRLSLTSVSRPQWGKRLQRRMSFRMPKLMSKEDGCDSLSLTNPSDEDASIKSTLSTACCSSAPSSPSIGLKMHPRFVRFSVVQIREFARTVGENPACKAGPPLTLDWSYVEQPEEWLFDTHDNDVISQGKSKRTIQELFVSAERRIELLRDDWGITESELAAAMHAVDEIKKSRQQVVVEFRRLLAVKRQEQEQAAQASDASAVDFPITRLEC</sequence>
<gene>
    <name evidence="1" type="ORF">FisN_8Lh378</name>
</gene>
<organism evidence="1 2">
    <name type="scientific">Fistulifera solaris</name>
    <name type="common">Oleaginous diatom</name>
    <dbReference type="NCBI Taxonomy" id="1519565"/>
    <lineage>
        <taxon>Eukaryota</taxon>
        <taxon>Sar</taxon>
        <taxon>Stramenopiles</taxon>
        <taxon>Ochrophyta</taxon>
        <taxon>Bacillariophyta</taxon>
        <taxon>Bacillariophyceae</taxon>
        <taxon>Bacillariophycidae</taxon>
        <taxon>Naviculales</taxon>
        <taxon>Naviculaceae</taxon>
        <taxon>Fistulifera</taxon>
    </lineage>
</organism>
<evidence type="ECO:0000313" key="2">
    <source>
        <dbReference type="Proteomes" id="UP000198406"/>
    </source>
</evidence>
<comment type="caution">
    <text evidence="1">The sequence shown here is derived from an EMBL/GenBank/DDBJ whole genome shotgun (WGS) entry which is preliminary data.</text>
</comment>
<protein>
    <submittedName>
        <fullName evidence="1">Uncharacterized protein</fullName>
    </submittedName>
</protein>
<accession>A0A1Z5JMX2</accession>
<keyword evidence="2" id="KW-1185">Reference proteome</keyword>
<dbReference type="OrthoDB" id="48866at2759"/>
<dbReference type="Proteomes" id="UP000198406">
    <property type="component" value="Unassembled WGS sequence"/>
</dbReference>
<reference evidence="1 2" key="1">
    <citation type="journal article" date="2015" name="Plant Cell">
        <title>Oil accumulation by the oleaginous diatom Fistulifera solaris as revealed by the genome and transcriptome.</title>
        <authorList>
            <person name="Tanaka T."/>
            <person name="Maeda Y."/>
            <person name="Veluchamy A."/>
            <person name="Tanaka M."/>
            <person name="Abida H."/>
            <person name="Marechal E."/>
            <person name="Bowler C."/>
            <person name="Muto M."/>
            <person name="Sunaga Y."/>
            <person name="Tanaka M."/>
            <person name="Yoshino T."/>
            <person name="Taniguchi T."/>
            <person name="Fukuda Y."/>
            <person name="Nemoto M."/>
            <person name="Matsumoto M."/>
            <person name="Wong P.S."/>
            <person name="Aburatani S."/>
            <person name="Fujibuchi W."/>
        </authorList>
    </citation>
    <scope>NUCLEOTIDE SEQUENCE [LARGE SCALE GENOMIC DNA]</scope>
    <source>
        <strain evidence="1 2">JPCC DA0580</strain>
    </source>
</reference>